<feature type="compositionally biased region" description="Low complexity" evidence="1">
    <location>
        <begin position="7"/>
        <end position="22"/>
    </location>
</feature>
<organism evidence="2 3">
    <name type="scientific">Panicum miliaceum</name>
    <name type="common">Proso millet</name>
    <name type="synonym">Broomcorn millet</name>
    <dbReference type="NCBI Taxonomy" id="4540"/>
    <lineage>
        <taxon>Eukaryota</taxon>
        <taxon>Viridiplantae</taxon>
        <taxon>Streptophyta</taxon>
        <taxon>Embryophyta</taxon>
        <taxon>Tracheophyta</taxon>
        <taxon>Spermatophyta</taxon>
        <taxon>Magnoliopsida</taxon>
        <taxon>Liliopsida</taxon>
        <taxon>Poales</taxon>
        <taxon>Poaceae</taxon>
        <taxon>PACMAD clade</taxon>
        <taxon>Panicoideae</taxon>
        <taxon>Panicodae</taxon>
        <taxon>Paniceae</taxon>
        <taxon>Panicinae</taxon>
        <taxon>Panicum</taxon>
        <taxon>Panicum sect. Panicum</taxon>
    </lineage>
</organism>
<dbReference type="Proteomes" id="UP000275267">
    <property type="component" value="Unassembled WGS sequence"/>
</dbReference>
<evidence type="ECO:0000313" key="2">
    <source>
        <dbReference type="EMBL" id="RLN19427.1"/>
    </source>
</evidence>
<dbReference type="AlphaFoldDB" id="A0A3L6SEE7"/>
<keyword evidence="3" id="KW-1185">Reference proteome</keyword>
<sequence>MEQGLNSASWATSASSRSASSAWLPRVAESARRILKSTPTSIRPLPRPDGLKTRLLVALLQQDLPPPPVPSLVALLQQDLPPPPVPSEHVPLPIHCVKEEGPSV</sequence>
<proteinExistence type="predicted"/>
<evidence type="ECO:0000313" key="3">
    <source>
        <dbReference type="Proteomes" id="UP000275267"/>
    </source>
</evidence>
<reference evidence="3" key="1">
    <citation type="journal article" date="2019" name="Nat. Commun.">
        <title>The genome of broomcorn millet.</title>
        <authorList>
            <person name="Zou C."/>
            <person name="Miki D."/>
            <person name="Li D."/>
            <person name="Tang Q."/>
            <person name="Xiao L."/>
            <person name="Rajput S."/>
            <person name="Deng P."/>
            <person name="Jia W."/>
            <person name="Huang R."/>
            <person name="Zhang M."/>
            <person name="Sun Y."/>
            <person name="Hu J."/>
            <person name="Fu X."/>
            <person name="Schnable P.S."/>
            <person name="Li F."/>
            <person name="Zhang H."/>
            <person name="Feng B."/>
            <person name="Zhu X."/>
            <person name="Liu R."/>
            <person name="Schnable J.C."/>
            <person name="Zhu J.-K."/>
            <person name="Zhang H."/>
        </authorList>
    </citation>
    <scope>NUCLEOTIDE SEQUENCE [LARGE SCALE GENOMIC DNA]</scope>
</reference>
<dbReference type="OrthoDB" id="10609923at2759"/>
<accession>A0A3L6SEE7</accession>
<feature type="region of interest" description="Disordered" evidence="1">
    <location>
        <begin position="1"/>
        <end position="23"/>
    </location>
</feature>
<comment type="caution">
    <text evidence="2">The sequence shown here is derived from an EMBL/GenBank/DDBJ whole genome shotgun (WGS) entry which is preliminary data.</text>
</comment>
<gene>
    <name evidence="2" type="ORF">C2845_PM02G12240</name>
</gene>
<evidence type="ECO:0000256" key="1">
    <source>
        <dbReference type="SAM" id="MobiDB-lite"/>
    </source>
</evidence>
<protein>
    <submittedName>
        <fullName evidence="2">Uncharacterized protein</fullName>
    </submittedName>
</protein>
<name>A0A3L6SEE7_PANMI</name>
<dbReference type="EMBL" id="PQIB02000005">
    <property type="protein sequence ID" value="RLN19427.1"/>
    <property type="molecule type" value="Genomic_DNA"/>
</dbReference>